<organism evidence="1 2">
    <name type="scientific">Pyropia yezoensis</name>
    <name type="common">Susabi-nori</name>
    <name type="synonym">Porphyra yezoensis</name>
    <dbReference type="NCBI Taxonomy" id="2788"/>
    <lineage>
        <taxon>Eukaryota</taxon>
        <taxon>Rhodophyta</taxon>
        <taxon>Bangiophyceae</taxon>
        <taxon>Bangiales</taxon>
        <taxon>Bangiaceae</taxon>
        <taxon>Pyropia</taxon>
    </lineage>
</organism>
<dbReference type="EMBL" id="CM020619">
    <property type="protein sequence ID" value="KAK1864110.1"/>
    <property type="molecule type" value="Genomic_DNA"/>
</dbReference>
<keyword evidence="2" id="KW-1185">Reference proteome</keyword>
<proteinExistence type="predicted"/>
<name>A0ACC3C2B6_PYRYE</name>
<sequence>MTSKTDASPHPPSIPPTMAAVVYTRHGEPSDVLSLAAAVPTPTLPPPPSGLSTPPAPVVAHVDTPPTLLLRVAAVALNPVDGKRCRGTAALPFPRWPAAPDIPAFDVAGQVVASTDADPALGVGAWVAGMVPAGGALAEYVAVPGRCVAPIPPGVSAVTAAAVPLAGLTALQVLRRLGVVFPQGEVGGKGGAGGGGIGSGGSGDSCGGGGGVGEADGDGHGDTPGDGVPPPASMLLHGGVGGVGSFAVQLAARVGRVPRVVVSVSAAKAGLATRLGATHTVPAGAAAAVAAAVTASPPPGDAVGVGGGGPVDAAADFVGDGVPGLFGALDGGGGGGGGNGGRRSAHRPITRRRPRQVCILGPSSAASAAHWFPWGSPPPGMGPYLAVRAAPTTLRAWAAGVDWAPHVVASDGAAVGRLLRWIAAGAVEVVLAAVVDGLAAWREALAVVEGGHAAGNVVIRVWGGDEGTGGGGVKGPHPTGGPGGGGGGGGGGVARDAGRKKAGGAAPPTTVPQRARGWWPLVRGRGSAISSPCIR</sequence>
<accession>A0ACC3C2B6</accession>
<dbReference type="Proteomes" id="UP000798662">
    <property type="component" value="Chromosome 2"/>
</dbReference>
<reference evidence="1" key="1">
    <citation type="submission" date="2019-11" db="EMBL/GenBank/DDBJ databases">
        <title>Nori genome reveals adaptations in red seaweeds to the harsh intertidal environment.</title>
        <authorList>
            <person name="Wang D."/>
            <person name="Mao Y."/>
        </authorList>
    </citation>
    <scope>NUCLEOTIDE SEQUENCE</scope>
    <source>
        <tissue evidence="1">Gametophyte</tissue>
    </source>
</reference>
<gene>
    <name evidence="1" type="ORF">I4F81_006660</name>
</gene>
<evidence type="ECO:0000313" key="1">
    <source>
        <dbReference type="EMBL" id="KAK1864110.1"/>
    </source>
</evidence>
<evidence type="ECO:0000313" key="2">
    <source>
        <dbReference type="Proteomes" id="UP000798662"/>
    </source>
</evidence>
<comment type="caution">
    <text evidence="1">The sequence shown here is derived from an EMBL/GenBank/DDBJ whole genome shotgun (WGS) entry which is preliminary data.</text>
</comment>
<protein>
    <submittedName>
        <fullName evidence="1">Uncharacterized protein</fullName>
    </submittedName>
</protein>